<keyword evidence="2" id="KW-0269">Exonuclease</keyword>
<dbReference type="Gene3D" id="3.60.10.10">
    <property type="entry name" value="Endonuclease/exonuclease/phosphatase"/>
    <property type="match status" value="1"/>
</dbReference>
<feature type="domain" description="Endonuclease/exonuclease/phosphatase" evidence="1">
    <location>
        <begin position="72"/>
        <end position="278"/>
    </location>
</feature>
<sequence length="289" mass="31067">MAAATIGPVNTSRPTLSLLRLAVVSLVASICFAASGKASTPLLTERARVCAAYLGTLPVAAGQVLSGSLNILSWNIQKASNAGWMEDMQALGSNAHLAFIQEASLQAQLGEVHPQGPLFQSFAQGYSTAGLHSGVMTLSRHAPSMQCNFSRTEPWLGTPKAATVTEHPLQGRKDRLLAINLHAVNFTFGVEDLQAQLRPLVELLIAHRGPAILAGDFNTWSAARQQLVDQALSQHGLEPLVFTPDLRTTAFGRPLDHIYVRGLIAEHTEVVPVTSSDHHALRARLKLDR</sequence>
<keyword evidence="2" id="KW-0540">Nuclease</keyword>
<protein>
    <submittedName>
        <fullName evidence="2">Endonuclease/exonuclease/phosphatase family protein</fullName>
    </submittedName>
</protein>
<dbReference type="GO" id="GO:0004519">
    <property type="term" value="F:endonuclease activity"/>
    <property type="evidence" value="ECO:0007669"/>
    <property type="project" value="UniProtKB-KW"/>
</dbReference>
<accession>A0A3L7DTC3</accession>
<keyword evidence="2" id="KW-0378">Hydrolase</keyword>
<dbReference type="InterPro" id="IPR036691">
    <property type="entry name" value="Endo/exonu/phosph_ase_sf"/>
</dbReference>
<dbReference type="Pfam" id="PF03372">
    <property type="entry name" value="Exo_endo_phos"/>
    <property type="match status" value="1"/>
</dbReference>
<name>A0A3L7DTC3_9GAMM</name>
<dbReference type="Proteomes" id="UP000265509">
    <property type="component" value="Unassembled WGS sequence"/>
</dbReference>
<organism evidence="2 3">
    <name type="scientific">Seongchinamella sediminis</name>
    <dbReference type="NCBI Taxonomy" id="2283635"/>
    <lineage>
        <taxon>Bacteria</taxon>
        <taxon>Pseudomonadati</taxon>
        <taxon>Pseudomonadota</taxon>
        <taxon>Gammaproteobacteria</taxon>
        <taxon>Cellvibrionales</taxon>
        <taxon>Halieaceae</taxon>
        <taxon>Seongchinamella</taxon>
    </lineage>
</organism>
<keyword evidence="2" id="KW-0255">Endonuclease</keyword>
<keyword evidence="3" id="KW-1185">Reference proteome</keyword>
<dbReference type="AlphaFoldDB" id="A0A3L7DTC3"/>
<dbReference type="OrthoDB" id="9793162at2"/>
<dbReference type="SUPFAM" id="SSF56219">
    <property type="entry name" value="DNase I-like"/>
    <property type="match status" value="1"/>
</dbReference>
<dbReference type="NCBIfam" id="NF003840">
    <property type="entry name" value="PRK05421.1-2"/>
    <property type="match status" value="1"/>
</dbReference>
<gene>
    <name evidence="2" type="ORF">DWB85_18155</name>
</gene>
<dbReference type="GO" id="GO:0004527">
    <property type="term" value="F:exonuclease activity"/>
    <property type="evidence" value="ECO:0007669"/>
    <property type="project" value="UniProtKB-KW"/>
</dbReference>
<evidence type="ECO:0000313" key="3">
    <source>
        <dbReference type="Proteomes" id="UP000265509"/>
    </source>
</evidence>
<comment type="caution">
    <text evidence="2">The sequence shown here is derived from an EMBL/GenBank/DDBJ whole genome shotgun (WGS) entry which is preliminary data.</text>
</comment>
<evidence type="ECO:0000259" key="1">
    <source>
        <dbReference type="Pfam" id="PF03372"/>
    </source>
</evidence>
<dbReference type="InterPro" id="IPR005135">
    <property type="entry name" value="Endo/exonuclease/phosphatase"/>
</dbReference>
<reference evidence="2 3" key="1">
    <citation type="submission" date="2018-07" db="EMBL/GenBank/DDBJ databases">
        <title>Halioglobus sp. genome submission.</title>
        <authorList>
            <person name="Ye M.-Q."/>
            <person name="Du Z.-J."/>
        </authorList>
    </citation>
    <scope>NUCLEOTIDE SEQUENCE [LARGE SCALE GENOMIC DNA]</scope>
    <source>
        <strain evidence="2 3">U0301</strain>
    </source>
</reference>
<proteinExistence type="predicted"/>
<evidence type="ECO:0000313" key="2">
    <source>
        <dbReference type="EMBL" id="RLQ20316.1"/>
    </source>
</evidence>
<dbReference type="EMBL" id="QRAN01000031">
    <property type="protein sequence ID" value="RLQ20316.1"/>
    <property type="molecule type" value="Genomic_DNA"/>
</dbReference>
<dbReference type="NCBIfam" id="NF003842">
    <property type="entry name" value="PRK05421.1-4"/>
    <property type="match status" value="1"/>
</dbReference>